<dbReference type="SMART" id="SM00554">
    <property type="entry name" value="FAS1"/>
    <property type="match status" value="1"/>
</dbReference>
<keyword evidence="2" id="KW-0732">Signal</keyword>
<sequence length="220" mass="22061">MKITRRPLTAAALVAAALTMGACATDGDGAEETTAASTATSTMTGSESESADAGADGSGPAGPGCAAYAEAHPDGPASLGVIADQNIVEAVPNIPELSTLTAALTGGLNPDVNLVATLEGGEWTIFAPTDEAFAKVDDATIEKLKTDADLLSAVLTYHVVDGQAGLDMVDGEHVTVQGEKVTVTIDGEEMTVNDANIACGGITTANATVYLIDTVLLPPM</sequence>
<accession>A0A1L7CYT8</accession>
<feature type="chain" id="PRO_5013222170" evidence="2">
    <location>
        <begin position="25"/>
        <end position="220"/>
    </location>
</feature>
<dbReference type="GO" id="GO:0030198">
    <property type="term" value="P:extracellular matrix organization"/>
    <property type="evidence" value="ECO:0007669"/>
    <property type="project" value="TreeGrafter"/>
</dbReference>
<dbReference type="PANTHER" id="PTHR10900">
    <property type="entry name" value="PERIOSTIN-RELATED"/>
    <property type="match status" value="1"/>
</dbReference>
<dbReference type="Pfam" id="PF02469">
    <property type="entry name" value="Fasciclin"/>
    <property type="match status" value="1"/>
</dbReference>
<proteinExistence type="predicted"/>
<dbReference type="GO" id="GO:0050839">
    <property type="term" value="F:cell adhesion molecule binding"/>
    <property type="evidence" value="ECO:0007669"/>
    <property type="project" value="TreeGrafter"/>
</dbReference>
<dbReference type="GO" id="GO:0007155">
    <property type="term" value="P:cell adhesion"/>
    <property type="evidence" value="ECO:0007669"/>
    <property type="project" value="TreeGrafter"/>
</dbReference>
<reference evidence="4 5" key="1">
    <citation type="submission" date="2014-08" db="EMBL/GenBank/DDBJ databases">
        <title>Complete genome sequence of Corynebacterium sphenisci CECT 5990(T) (=DSM 44792(T)), isolated from healthy wild penguins.</title>
        <authorList>
            <person name="Ruckert C."/>
            <person name="Albersmeier A."/>
            <person name="Winkler A."/>
            <person name="Kalinowski J."/>
        </authorList>
    </citation>
    <scope>NUCLEOTIDE SEQUENCE [LARGE SCALE GENOMIC DNA]</scope>
    <source>
        <strain evidence="4 5">DSM 44792</strain>
    </source>
</reference>
<dbReference type="PROSITE" id="PS50213">
    <property type="entry name" value="FAS1"/>
    <property type="match status" value="1"/>
</dbReference>
<protein>
    <submittedName>
        <fullName evidence="4">Fasciclin</fullName>
    </submittedName>
</protein>
<dbReference type="AlphaFoldDB" id="A0A1L7CYT8"/>
<feature type="domain" description="FAS1" evidence="3">
    <location>
        <begin position="84"/>
        <end position="216"/>
    </location>
</feature>
<dbReference type="SUPFAM" id="SSF82153">
    <property type="entry name" value="FAS1 domain"/>
    <property type="match status" value="1"/>
</dbReference>
<evidence type="ECO:0000313" key="4">
    <source>
        <dbReference type="EMBL" id="APT91055.1"/>
    </source>
</evidence>
<dbReference type="GO" id="GO:0005615">
    <property type="term" value="C:extracellular space"/>
    <property type="evidence" value="ECO:0007669"/>
    <property type="project" value="TreeGrafter"/>
</dbReference>
<dbReference type="InterPro" id="IPR050904">
    <property type="entry name" value="Adhesion/Biosynth-related"/>
</dbReference>
<evidence type="ECO:0000256" key="1">
    <source>
        <dbReference type="SAM" id="MobiDB-lite"/>
    </source>
</evidence>
<dbReference type="PANTHER" id="PTHR10900:SF77">
    <property type="entry name" value="FI19380P1"/>
    <property type="match status" value="1"/>
</dbReference>
<feature type="signal peptide" evidence="2">
    <location>
        <begin position="1"/>
        <end position="24"/>
    </location>
</feature>
<dbReference type="EMBL" id="CP009248">
    <property type="protein sequence ID" value="APT91055.1"/>
    <property type="molecule type" value="Genomic_DNA"/>
</dbReference>
<dbReference type="InterPro" id="IPR000782">
    <property type="entry name" value="FAS1_domain"/>
</dbReference>
<feature type="region of interest" description="Disordered" evidence="1">
    <location>
        <begin position="25"/>
        <end position="65"/>
    </location>
</feature>
<name>A0A1L7CYT8_9CORY</name>
<feature type="compositionally biased region" description="Low complexity" evidence="1">
    <location>
        <begin position="32"/>
        <end position="55"/>
    </location>
</feature>
<dbReference type="RefSeq" id="WP_075692442.1">
    <property type="nucleotide sequence ID" value="NZ_CP009248.1"/>
</dbReference>
<keyword evidence="5" id="KW-1185">Reference proteome</keyword>
<dbReference type="GO" id="GO:0031012">
    <property type="term" value="C:extracellular matrix"/>
    <property type="evidence" value="ECO:0007669"/>
    <property type="project" value="TreeGrafter"/>
</dbReference>
<dbReference type="InterPro" id="IPR036378">
    <property type="entry name" value="FAS1_dom_sf"/>
</dbReference>
<organism evidence="4 5">
    <name type="scientific">Corynebacterium sphenisci DSM 44792</name>
    <dbReference type="NCBI Taxonomy" id="1437874"/>
    <lineage>
        <taxon>Bacteria</taxon>
        <taxon>Bacillati</taxon>
        <taxon>Actinomycetota</taxon>
        <taxon>Actinomycetes</taxon>
        <taxon>Mycobacteriales</taxon>
        <taxon>Corynebacteriaceae</taxon>
        <taxon>Corynebacterium</taxon>
    </lineage>
</organism>
<evidence type="ECO:0000259" key="3">
    <source>
        <dbReference type="PROSITE" id="PS50213"/>
    </source>
</evidence>
<evidence type="ECO:0000256" key="2">
    <source>
        <dbReference type="SAM" id="SignalP"/>
    </source>
</evidence>
<gene>
    <name evidence="4" type="ORF">CSPHI_08480</name>
</gene>
<dbReference type="KEGG" id="csph:CSPHI_08480"/>
<evidence type="ECO:0000313" key="5">
    <source>
        <dbReference type="Proteomes" id="UP000185469"/>
    </source>
</evidence>
<dbReference type="PROSITE" id="PS51257">
    <property type="entry name" value="PROKAR_LIPOPROTEIN"/>
    <property type="match status" value="1"/>
</dbReference>
<dbReference type="Gene3D" id="2.30.180.10">
    <property type="entry name" value="FAS1 domain"/>
    <property type="match status" value="1"/>
</dbReference>
<dbReference type="Proteomes" id="UP000185469">
    <property type="component" value="Chromosome"/>
</dbReference>
<dbReference type="OrthoDB" id="9800666at2"/>